<dbReference type="SUPFAM" id="SSF53474">
    <property type="entry name" value="alpha/beta-Hydrolases"/>
    <property type="match status" value="1"/>
</dbReference>
<evidence type="ECO:0000313" key="3">
    <source>
        <dbReference type="Proteomes" id="UP000435648"/>
    </source>
</evidence>
<gene>
    <name evidence="2" type="ORF">GH266_10960</name>
</gene>
<dbReference type="InterPro" id="IPR029058">
    <property type="entry name" value="AB_hydrolase_fold"/>
</dbReference>
<dbReference type="Pfam" id="PF12697">
    <property type="entry name" value="Abhydrolase_6"/>
    <property type="match status" value="1"/>
</dbReference>
<dbReference type="EMBL" id="CP046908">
    <property type="protein sequence ID" value="QGZ34983.1"/>
    <property type="molecule type" value="Genomic_DNA"/>
</dbReference>
<feature type="domain" description="AB hydrolase-1" evidence="1">
    <location>
        <begin position="41"/>
        <end position="218"/>
    </location>
</feature>
<accession>A0A857C7S3</accession>
<dbReference type="Proteomes" id="UP000435648">
    <property type="component" value="Chromosome"/>
</dbReference>
<dbReference type="GO" id="GO:0016787">
    <property type="term" value="F:hydrolase activity"/>
    <property type="evidence" value="ECO:0007669"/>
    <property type="project" value="UniProtKB-KW"/>
</dbReference>
<dbReference type="Gene3D" id="3.40.50.1820">
    <property type="entry name" value="alpha/beta hydrolase"/>
    <property type="match status" value="1"/>
</dbReference>
<reference evidence="2 3" key="1">
    <citation type="submission" date="2019-12" db="EMBL/GenBank/DDBJ databases">
        <title>The genome of Stappia indica PHM037.</title>
        <authorList>
            <person name="Kacar D."/>
            <person name="Galan B."/>
            <person name="Canedo L."/>
            <person name="Rodriguez P."/>
            <person name="de la Calle F."/>
            <person name="Garcia J.L."/>
        </authorList>
    </citation>
    <scope>NUCLEOTIDE SEQUENCE [LARGE SCALE GENOMIC DNA]</scope>
    <source>
        <strain evidence="2 3">PHM037</strain>
    </source>
</reference>
<evidence type="ECO:0000313" key="2">
    <source>
        <dbReference type="EMBL" id="QGZ34983.1"/>
    </source>
</evidence>
<dbReference type="InterPro" id="IPR050266">
    <property type="entry name" value="AB_hydrolase_sf"/>
</dbReference>
<evidence type="ECO:0000259" key="1">
    <source>
        <dbReference type="Pfam" id="PF12697"/>
    </source>
</evidence>
<dbReference type="PANTHER" id="PTHR43798:SF29">
    <property type="entry name" value="AB HYDROLASE-1 DOMAIN-CONTAINING PROTEIN"/>
    <property type="match status" value="1"/>
</dbReference>
<protein>
    <submittedName>
        <fullName evidence="2">Alpha/beta fold hydrolase</fullName>
    </submittedName>
</protein>
<proteinExistence type="predicted"/>
<organism evidence="2 3">
    <name type="scientific">Stappia indica</name>
    <dbReference type="NCBI Taxonomy" id="538381"/>
    <lineage>
        <taxon>Bacteria</taxon>
        <taxon>Pseudomonadati</taxon>
        <taxon>Pseudomonadota</taxon>
        <taxon>Alphaproteobacteria</taxon>
        <taxon>Hyphomicrobiales</taxon>
        <taxon>Stappiaceae</taxon>
        <taxon>Stappia</taxon>
    </lineage>
</organism>
<keyword evidence="2" id="KW-0378">Hydrolase</keyword>
<name>A0A857C7S3_9HYPH</name>
<dbReference type="RefSeq" id="WP_158193938.1">
    <property type="nucleotide sequence ID" value="NZ_CP046908.1"/>
</dbReference>
<dbReference type="InterPro" id="IPR000073">
    <property type="entry name" value="AB_hydrolase_1"/>
</dbReference>
<dbReference type="PANTHER" id="PTHR43798">
    <property type="entry name" value="MONOACYLGLYCEROL LIPASE"/>
    <property type="match status" value="1"/>
</dbReference>
<dbReference type="OrthoDB" id="5491135at2"/>
<dbReference type="AlphaFoldDB" id="A0A857C7S3"/>
<sequence length="228" mass="24426">MDPLVLVPGLLCTEALFAPQIGALAGDGVKVQVADHRQDETIAAIATRLLGEAPPRFALAGLSMGGYIAMEVMRRAPERLMLLDTSARPDTEQQTENRGRLIALAESGKFDQVTPSLFPLFVHEDRQEDAALRALVGQMAIATGPQAFVRQQRAIIARPDARPFLGAIACPTTIVVGDGDRLTPPELAREMQELIPRAKLEPVAGAGHLPTLEAPDAVTGLMRTWLAA</sequence>
<dbReference type="KEGG" id="siw:GH266_10960"/>